<feature type="domain" description="Thoeris protein ThsB TIR-like" evidence="1">
    <location>
        <begin position="7"/>
        <end position="89"/>
    </location>
</feature>
<dbReference type="InterPro" id="IPR036490">
    <property type="entry name" value="ThsB_TIR-like_sf"/>
</dbReference>
<evidence type="ECO:0000259" key="1">
    <source>
        <dbReference type="Pfam" id="PF08937"/>
    </source>
</evidence>
<dbReference type="Pfam" id="PF08937">
    <property type="entry name" value="ThsB_TIR"/>
    <property type="match status" value="1"/>
</dbReference>
<name>A0A6J7G8B5_9ZZZZ</name>
<dbReference type="SUPFAM" id="SSF52206">
    <property type="entry name" value="Hypothetical protein MTH538"/>
    <property type="match status" value="1"/>
</dbReference>
<organism evidence="2">
    <name type="scientific">freshwater metagenome</name>
    <dbReference type="NCBI Taxonomy" id="449393"/>
    <lineage>
        <taxon>unclassified sequences</taxon>
        <taxon>metagenomes</taxon>
        <taxon>ecological metagenomes</taxon>
    </lineage>
</organism>
<dbReference type="EMBL" id="CAFBMK010000025">
    <property type="protein sequence ID" value="CAB4902728.1"/>
    <property type="molecule type" value="Genomic_DNA"/>
</dbReference>
<dbReference type="InterPro" id="IPR015032">
    <property type="entry name" value="ThsB__TIR-like_domain"/>
</dbReference>
<gene>
    <name evidence="2" type="ORF">UFOPK3564_00678</name>
</gene>
<reference evidence="2" key="1">
    <citation type="submission" date="2020-05" db="EMBL/GenBank/DDBJ databases">
        <authorList>
            <person name="Chiriac C."/>
            <person name="Salcher M."/>
            <person name="Ghai R."/>
            <person name="Kavagutti S V."/>
        </authorList>
    </citation>
    <scope>NUCLEOTIDE SEQUENCE</scope>
</reference>
<evidence type="ECO:0000313" key="2">
    <source>
        <dbReference type="EMBL" id="CAB4902728.1"/>
    </source>
</evidence>
<proteinExistence type="predicted"/>
<dbReference type="AlphaFoldDB" id="A0A6J7G8B5"/>
<sequence>MAKVRLFISYDYDNDAFLTEALVEQSKKTDSPFEFTDASVKVHLTGDWEEKVRGRIDRADQVAVICGKNTTTATGVTAEIEIAQALGKPYFLLAGYSSGGNKKPKSALASDKMYEWTWPNLKSLISGNR</sequence>
<accession>A0A6J7G8B5</accession>
<protein>
    <submittedName>
        <fullName evidence="2">Unannotated protein</fullName>
    </submittedName>
</protein>